<comment type="caution">
    <text evidence="4">The sequence shown here is derived from an EMBL/GenBank/DDBJ whole genome shotgun (WGS) entry which is preliminary data.</text>
</comment>
<dbReference type="InterPro" id="IPR005025">
    <property type="entry name" value="FMN_Rdtase-like_dom"/>
</dbReference>
<name>A0A0F0CLB9_9BACT</name>
<dbReference type="AlphaFoldDB" id="A0A0F0CLB9"/>
<dbReference type="Gene3D" id="3.40.50.360">
    <property type="match status" value="1"/>
</dbReference>
<keyword evidence="1" id="KW-0285">Flavoprotein</keyword>
<protein>
    <submittedName>
        <fullName evidence="4">Multimeric flavodoxin WrbA</fullName>
    </submittedName>
</protein>
<evidence type="ECO:0000259" key="3">
    <source>
        <dbReference type="Pfam" id="PF03358"/>
    </source>
</evidence>
<dbReference type="Proteomes" id="UP000033428">
    <property type="component" value="Unassembled WGS sequence"/>
</dbReference>
<dbReference type="Pfam" id="PF03358">
    <property type="entry name" value="FMN_red"/>
    <property type="match status" value="1"/>
</dbReference>
<reference evidence="4 5" key="1">
    <citation type="submission" date="2015-02" db="EMBL/GenBank/DDBJ databases">
        <title>Single-cell genomics of uncultivated deep-branching MTB reveals a conserved set of magnetosome genes.</title>
        <authorList>
            <person name="Kolinko S."/>
            <person name="Richter M."/>
            <person name="Glockner F.O."/>
            <person name="Brachmann A."/>
            <person name="Schuler D."/>
        </authorList>
    </citation>
    <scope>NUCLEOTIDE SEQUENCE [LARGE SCALE GENOMIC DNA]</scope>
    <source>
        <strain evidence="4">SKK-01</strain>
    </source>
</reference>
<dbReference type="PANTHER" id="PTHR43278:SF2">
    <property type="entry name" value="IRON-SULFUR FLAVOPROTEIN"/>
    <property type="match status" value="1"/>
</dbReference>
<gene>
    <name evidence="4" type="ORF">OMAG_002051</name>
</gene>
<keyword evidence="5" id="KW-1185">Reference proteome</keyword>
<evidence type="ECO:0000313" key="4">
    <source>
        <dbReference type="EMBL" id="KJJ84052.1"/>
    </source>
</evidence>
<dbReference type="InterPro" id="IPR051796">
    <property type="entry name" value="ISF_SsuE-like"/>
</dbReference>
<organism evidence="4 5">
    <name type="scientific">Candidatus Omnitrophus magneticus</name>
    <dbReference type="NCBI Taxonomy" id="1609969"/>
    <lineage>
        <taxon>Bacteria</taxon>
        <taxon>Pseudomonadati</taxon>
        <taxon>Candidatus Omnitrophota</taxon>
        <taxon>Candidatus Omnitrophus</taxon>
    </lineage>
</organism>
<feature type="domain" description="NADPH-dependent FMN reductase-like" evidence="3">
    <location>
        <begin position="1"/>
        <end position="100"/>
    </location>
</feature>
<dbReference type="SUPFAM" id="SSF52218">
    <property type="entry name" value="Flavoproteins"/>
    <property type="match status" value="1"/>
</dbReference>
<dbReference type="PANTHER" id="PTHR43278">
    <property type="entry name" value="NAD(P)H-DEPENDENT FMN-CONTAINING OXIDOREDUCTASE YWQN-RELATED"/>
    <property type="match status" value="1"/>
</dbReference>
<evidence type="ECO:0000256" key="1">
    <source>
        <dbReference type="ARBA" id="ARBA00022630"/>
    </source>
</evidence>
<dbReference type="GO" id="GO:0016491">
    <property type="term" value="F:oxidoreductase activity"/>
    <property type="evidence" value="ECO:0007669"/>
    <property type="project" value="InterPro"/>
</dbReference>
<evidence type="ECO:0000313" key="5">
    <source>
        <dbReference type="Proteomes" id="UP000033428"/>
    </source>
</evidence>
<evidence type="ECO:0000256" key="2">
    <source>
        <dbReference type="ARBA" id="ARBA00022643"/>
    </source>
</evidence>
<accession>A0A0F0CLB9</accession>
<sequence length="190" mass="21104">MKILAILAGPRKNQVTDNLTNNVLKGFKEQGIESEKIYLYDSNIKPCTGCMSCYETQKCVIKDDMELILNKMRESEIIVFASPVYFSNVTSDAKKFFDRGVSFFKMTQIGPKQITPKPKSVILITSCGAPFPFSHILGTIGGSLRAMKAFFGCMSVKIQTITATGIMNFDKKTCAKFMGKAYNLGKNFKA</sequence>
<dbReference type="EMBL" id="JYNY01000409">
    <property type="protein sequence ID" value="KJJ84052.1"/>
    <property type="molecule type" value="Genomic_DNA"/>
</dbReference>
<proteinExistence type="predicted"/>
<keyword evidence="2" id="KW-0288">FMN</keyword>
<dbReference type="InterPro" id="IPR029039">
    <property type="entry name" value="Flavoprotein-like_sf"/>
</dbReference>